<dbReference type="Proteomes" id="UP001461163">
    <property type="component" value="Unassembled WGS sequence"/>
</dbReference>
<feature type="chain" id="PRO_5045492124" evidence="1">
    <location>
        <begin position="22"/>
        <end position="788"/>
    </location>
</feature>
<accession>A0ABU9SV67</accession>
<evidence type="ECO:0000313" key="3">
    <source>
        <dbReference type="Proteomes" id="UP001461163"/>
    </source>
</evidence>
<reference evidence="2 3" key="1">
    <citation type="submission" date="2024-03" db="EMBL/GenBank/DDBJ databases">
        <title>Community enrichment and isolation of bacterial strains for fucoidan degradation.</title>
        <authorList>
            <person name="Sichert A."/>
        </authorList>
    </citation>
    <scope>NUCLEOTIDE SEQUENCE [LARGE SCALE GENOMIC DNA]</scope>
    <source>
        <strain evidence="2 3">AS12</strain>
    </source>
</reference>
<dbReference type="PROSITE" id="PS51257">
    <property type="entry name" value="PROKAR_LIPOPROTEIN"/>
    <property type="match status" value="1"/>
</dbReference>
<name>A0ABU9SV67_9ALTE</name>
<feature type="signal peptide" evidence="1">
    <location>
        <begin position="1"/>
        <end position="21"/>
    </location>
</feature>
<keyword evidence="3" id="KW-1185">Reference proteome</keyword>
<evidence type="ECO:0000256" key="1">
    <source>
        <dbReference type="SAM" id="SignalP"/>
    </source>
</evidence>
<organism evidence="2 3">
    <name type="scientific">Paraglaciecola mesophila</name>
    <dbReference type="NCBI Taxonomy" id="197222"/>
    <lineage>
        <taxon>Bacteria</taxon>
        <taxon>Pseudomonadati</taxon>
        <taxon>Pseudomonadota</taxon>
        <taxon>Gammaproteobacteria</taxon>
        <taxon>Alteromonadales</taxon>
        <taxon>Alteromonadaceae</taxon>
        <taxon>Paraglaciecola</taxon>
    </lineage>
</organism>
<dbReference type="Gene3D" id="2.60.40.3440">
    <property type="match status" value="1"/>
</dbReference>
<evidence type="ECO:0000313" key="2">
    <source>
        <dbReference type="EMBL" id="MEM5497786.1"/>
    </source>
</evidence>
<comment type="caution">
    <text evidence="2">The sequence shown here is derived from an EMBL/GenBank/DDBJ whole genome shotgun (WGS) entry which is preliminary data.</text>
</comment>
<protein>
    <submittedName>
        <fullName evidence="2">Ig-like domain-containing protein</fullName>
    </submittedName>
</protein>
<dbReference type="RefSeq" id="WP_342881650.1">
    <property type="nucleotide sequence ID" value="NZ_JBBMQS010000005.1"/>
</dbReference>
<dbReference type="EMBL" id="JBBMQS010000005">
    <property type="protein sequence ID" value="MEM5497786.1"/>
    <property type="molecule type" value="Genomic_DNA"/>
</dbReference>
<keyword evidence="1" id="KW-0732">Signal</keyword>
<gene>
    <name evidence="2" type="ORF">WNY77_10315</name>
</gene>
<dbReference type="Pfam" id="PF17963">
    <property type="entry name" value="Big_9"/>
    <property type="match status" value="1"/>
</dbReference>
<proteinExistence type="predicted"/>
<sequence>MDLILKQRAICSLVVSFFLTACGGGGSNSPSQPPSLNKAPVASSDNAATLDNEAVIIEVLTNDSDPENDPLTISSISVEPEFGTVTIIDNSITYTPEQYYAGSDSFSYRISDGNLSSQAQVHITNSQSYTLSGVVIDEPIADATVTVDMSNKVFTATADKNGAYSLTVVFDDANAMLLLNAKGSTQNQQESIELVSYLGSFTDIVELPNTSRQLTADQNAALNITQFSTANYLLAVEKNNGVSPVNMGEFRKSLDQFTAAELTTLIGFIKLLVDNPDYIVPDNSTTLTVLQGPDNSLYESINTYLIQQELWDEDKPSANYLADLQTAIEQSLEQQYLTGAFTEEMLLGRKVISLAKNKSGLLPVSADVYQFSEDKQGVSHSSGSSVLTSFSDDFSWEIENGQLNVSYSNLPHLTGIPFYDYGYILSVWGLETAQEVKELFDRGEFFQLEVLTNTVSEKISVLSKGERQATISSEKKIEHIIKIYDIYTATATETVTETRSFLFNPETTLADKSDEDIAGTWAMSLNYTFITDVNGDTTDPQYGLGDQFDIVTFNLDGTASGLLSKNVYTWQFANGAITLEADAKKFIVTPRIESGLVQMATVEYYSENELENITVRQMIKSNTTQVRAADLIVELPLAYVQIGTNFSHDLSKSAPSSIESIFGYNLTDNFEMRRVFSSVENHSSSPITLFRNDATSWVWSEIESRLMFNRELFNFKQQSTWHVLSKDENGRIYIVDYSHGADDFDNDGIYEDIYPLVNPRLRVLEQIDLSLYEKIWANSLENGSLTGL</sequence>